<dbReference type="PANTHER" id="PTHR12526:SF600">
    <property type="entry name" value="GLYCOSYL TRANSFERASE GROUP 1"/>
    <property type="match status" value="1"/>
</dbReference>
<sequence>MRVLILSNRVPFPRKGGYSIVIYNTMRELLRQGCQITLFSLNPTKHFVYTNSIDDEVFRQINFYTYSVDDRVNAKAAFFNLFTNKSYNVSRYFETYCANKLAQLLKNESFDVVLFEGLQVASYIDVVQSNTAAKLFFRSHNIESKVWKRLALKESFLPRRIYLNLLSKRLHLFETGVINRFDVLLAISSADEHFFRSMGCTQKVLTIPVALDLTEYVTTTALTPHKSVGYIGSMDWRPNIEGLRWFLDQVWPQLQELRSGIKFHLAGKKMPVEFQLNNQPGYILEGEVENALEFIAKQHVFVVPLFAGGGMRVKIIEAMALGKCVIATSIAAEGINYLHDKNILIADKTDDFYKQILRCFTDKTLIKRIGAEARLLVTQQHDIEKECRKMLTIFENTCNNKA</sequence>
<accession>A0ABW4I7M1</accession>
<evidence type="ECO:0000313" key="2">
    <source>
        <dbReference type="Proteomes" id="UP001597118"/>
    </source>
</evidence>
<dbReference type="Pfam" id="PF13692">
    <property type="entry name" value="Glyco_trans_1_4"/>
    <property type="match status" value="1"/>
</dbReference>
<dbReference type="Gene3D" id="3.40.50.2000">
    <property type="entry name" value="Glycogen Phosphorylase B"/>
    <property type="match status" value="2"/>
</dbReference>
<keyword evidence="1" id="KW-0328">Glycosyltransferase</keyword>
<dbReference type="PANTHER" id="PTHR12526">
    <property type="entry name" value="GLYCOSYLTRANSFERASE"/>
    <property type="match status" value="1"/>
</dbReference>
<dbReference type="GO" id="GO:0016757">
    <property type="term" value="F:glycosyltransferase activity"/>
    <property type="evidence" value="ECO:0007669"/>
    <property type="project" value="UniProtKB-KW"/>
</dbReference>
<dbReference type="EC" id="2.4.-.-" evidence="1"/>
<gene>
    <name evidence="1" type="ORF">ACFSAH_02390</name>
</gene>
<reference evidence="2" key="1">
    <citation type="journal article" date="2019" name="Int. J. Syst. Evol. Microbiol.">
        <title>The Global Catalogue of Microorganisms (GCM) 10K type strain sequencing project: providing services to taxonomists for standard genome sequencing and annotation.</title>
        <authorList>
            <consortium name="The Broad Institute Genomics Platform"/>
            <consortium name="The Broad Institute Genome Sequencing Center for Infectious Disease"/>
            <person name="Wu L."/>
            <person name="Ma J."/>
        </authorList>
    </citation>
    <scope>NUCLEOTIDE SEQUENCE [LARGE SCALE GENOMIC DNA]</scope>
    <source>
        <strain evidence="2">CCUG 53762</strain>
    </source>
</reference>
<organism evidence="1 2">
    <name type="scientific">Pseudopedobacter beijingensis</name>
    <dbReference type="NCBI Taxonomy" id="1207056"/>
    <lineage>
        <taxon>Bacteria</taxon>
        <taxon>Pseudomonadati</taxon>
        <taxon>Bacteroidota</taxon>
        <taxon>Sphingobacteriia</taxon>
        <taxon>Sphingobacteriales</taxon>
        <taxon>Sphingobacteriaceae</taxon>
        <taxon>Pseudopedobacter</taxon>
    </lineage>
</organism>
<dbReference type="RefSeq" id="WP_379661091.1">
    <property type="nucleotide sequence ID" value="NZ_JBHUDG010000003.1"/>
</dbReference>
<protein>
    <submittedName>
        <fullName evidence="1">Glycosyltransferase family 4 protein</fullName>
        <ecNumber evidence="1">2.4.-.-</ecNumber>
    </submittedName>
</protein>
<evidence type="ECO:0000313" key="1">
    <source>
        <dbReference type="EMBL" id="MFD1628705.1"/>
    </source>
</evidence>
<dbReference type="Proteomes" id="UP001597118">
    <property type="component" value="Unassembled WGS sequence"/>
</dbReference>
<comment type="caution">
    <text evidence="1">The sequence shown here is derived from an EMBL/GenBank/DDBJ whole genome shotgun (WGS) entry which is preliminary data.</text>
</comment>
<dbReference type="EMBL" id="JBHUDG010000003">
    <property type="protein sequence ID" value="MFD1628705.1"/>
    <property type="molecule type" value="Genomic_DNA"/>
</dbReference>
<name>A0ABW4I7M1_9SPHI</name>
<keyword evidence="2" id="KW-1185">Reference proteome</keyword>
<proteinExistence type="predicted"/>
<dbReference type="SUPFAM" id="SSF53756">
    <property type="entry name" value="UDP-Glycosyltransferase/glycogen phosphorylase"/>
    <property type="match status" value="1"/>
</dbReference>
<keyword evidence="1" id="KW-0808">Transferase</keyword>
<dbReference type="CDD" id="cd03801">
    <property type="entry name" value="GT4_PimA-like"/>
    <property type="match status" value="1"/>
</dbReference>